<dbReference type="SUPFAM" id="SSF55781">
    <property type="entry name" value="GAF domain-like"/>
    <property type="match status" value="1"/>
</dbReference>
<protein>
    <submittedName>
        <fullName evidence="3">Transcriptional regulator</fullName>
    </submittedName>
</protein>
<evidence type="ECO:0000313" key="3">
    <source>
        <dbReference type="EMBL" id="GGF68506.1"/>
    </source>
</evidence>
<dbReference type="InterPro" id="IPR029016">
    <property type="entry name" value="GAF-like_dom_sf"/>
</dbReference>
<gene>
    <name evidence="3" type="ORF">GCM10007301_30230</name>
</gene>
<dbReference type="GO" id="GO:0043565">
    <property type="term" value="F:sequence-specific DNA binding"/>
    <property type="evidence" value="ECO:0007669"/>
    <property type="project" value="InterPro"/>
</dbReference>
<proteinExistence type="predicted"/>
<keyword evidence="4" id="KW-1185">Reference proteome</keyword>
<name>A0A917FDU9_9HYPH</name>
<evidence type="ECO:0000313" key="4">
    <source>
        <dbReference type="Proteomes" id="UP000606044"/>
    </source>
</evidence>
<dbReference type="InterPro" id="IPR009057">
    <property type="entry name" value="Homeodomain-like_sf"/>
</dbReference>
<dbReference type="SUPFAM" id="SSF46689">
    <property type="entry name" value="Homeodomain-like"/>
    <property type="match status" value="1"/>
</dbReference>
<comment type="caution">
    <text evidence="3">The sequence shown here is derived from an EMBL/GenBank/DDBJ whole genome shotgun (WGS) entry which is preliminary data.</text>
</comment>
<dbReference type="InterPro" id="IPR002197">
    <property type="entry name" value="HTH_Fis"/>
</dbReference>
<dbReference type="Gene3D" id="1.10.10.60">
    <property type="entry name" value="Homeodomain-like"/>
    <property type="match status" value="1"/>
</dbReference>
<dbReference type="Pfam" id="PF02954">
    <property type="entry name" value="HTH_8"/>
    <property type="match status" value="1"/>
</dbReference>
<dbReference type="Gene3D" id="3.30.450.40">
    <property type="match status" value="1"/>
</dbReference>
<dbReference type="RefSeq" id="WP_188580019.1">
    <property type="nucleotide sequence ID" value="NZ_BMCT01000004.1"/>
</dbReference>
<dbReference type="InterPro" id="IPR003018">
    <property type="entry name" value="GAF"/>
</dbReference>
<dbReference type="EMBL" id="BMCT01000004">
    <property type="protein sequence ID" value="GGF68506.1"/>
    <property type="molecule type" value="Genomic_DNA"/>
</dbReference>
<accession>A0A917FDU9</accession>
<sequence>MSHREASQHADRIHTAIRAGEAVNSALVASWQRSAGLHQLDPTERRAPQRLEGPALSAAREQLQPLIRASQASLDRLFLAVGGMGCCVLIADRNGIPIERRGAAGDDALFEGWGLWPGSVWSEEREGTNGIGTCLVEQRAVTIHRDQHFFTRNTLLSCTTAPIHDHEGNVAAALDVSSCRHDLTEDLVNVIALAVADAARRIEAETFRMAYPSARIVVAATADGAPHALLAVDKDDVVVGATRAARQAYRASGGIIGKPVSMADGTDQALVGFEEELRQAERAILERALIRTGGNITAAARQLGLSRATLHRKLGKLGLDRPH</sequence>
<feature type="domain" description="GAF" evidence="1">
    <location>
        <begin position="66"/>
        <end position="198"/>
    </location>
</feature>
<reference evidence="3" key="2">
    <citation type="submission" date="2020-09" db="EMBL/GenBank/DDBJ databases">
        <authorList>
            <person name="Sun Q."/>
            <person name="Sedlacek I."/>
        </authorList>
    </citation>
    <scope>NUCLEOTIDE SEQUENCE</scope>
    <source>
        <strain evidence="3">CCM 7897</strain>
    </source>
</reference>
<dbReference type="PRINTS" id="PR01590">
    <property type="entry name" value="HTHFIS"/>
</dbReference>
<evidence type="ECO:0000259" key="2">
    <source>
        <dbReference type="Pfam" id="PF02954"/>
    </source>
</evidence>
<dbReference type="AlphaFoldDB" id="A0A917FDU9"/>
<dbReference type="Pfam" id="PF01590">
    <property type="entry name" value="GAF"/>
    <property type="match status" value="1"/>
</dbReference>
<evidence type="ECO:0000259" key="1">
    <source>
        <dbReference type="Pfam" id="PF01590"/>
    </source>
</evidence>
<dbReference type="Proteomes" id="UP000606044">
    <property type="component" value="Unassembled WGS sequence"/>
</dbReference>
<feature type="domain" description="DNA binding HTH" evidence="2">
    <location>
        <begin position="277"/>
        <end position="316"/>
    </location>
</feature>
<reference evidence="3" key="1">
    <citation type="journal article" date="2014" name="Int. J. Syst. Evol. Microbiol.">
        <title>Complete genome sequence of Corynebacterium casei LMG S-19264T (=DSM 44701T), isolated from a smear-ripened cheese.</title>
        <authorList>
            <consortium name="US DOE Joint Genome Institute (JGI-PGF)"/>
            <person name="Walter F."/>
            <person name="Albersmeier A."/>
            <person name="Kalinowski J."/>
            <person name="Ruckert C."/>
        </authorList>
    </citation>
    <scope>NUCLEOTIDE SEQUENCE</scope>
    <source>
        <strain evidence="3">CCM 7897</strain>
    </source>
</reference>
<organism evidence="3 4">
    <name type="scientific">Azorhizobium oxalatiphilum</name>
    <dbReference type="NCBI Taxonomy" id="980631"/>
    <lineage>
        <taxon>Bacteria</taxon>
        <taxon>Pseudomonadati</taxon>
        <taxon>Pseudomonadota</taxon>
        <taxon>Alphaproteobacteria</taxon>
        <taxon>Hyphomicrobiales</taxon>
        <taxon>Xanthobacteraceae</taxon>
        <taxon>Azorhizobium</taxon>
    </lineage>
</organism>